<dbReference type="Gene3D" id="3.40.50.140">
    <property type="match status" value="1"/>
</dbReference>
<dbReference type="InterPro" id="IPR023405">
    <property type="entry name" value="Topo_IA_core_domain"/>
</dbReference>
<evidence type="ECO:0000256" key="11">
    <source>
        <dbReference type="SAM" id="MobiDB-lite"/>
    </source>
</evidence>
<evidence type="ECO:0000256" key="4">
    <source>
        <dbReference type="ARBA" id="ARBA00022771"/>
    </source>
</evidence>
<dbReference type="Pfam" id="PF01396">
    <property type="entry name" value="Zn_ribbon_Top1"/>
    <property type="match status" value="3"/>
</dbReference>
<evidence type="ECO:0000256" key="1">
    <source>
        <dbReference type="ARBA" id="ARBA00000213"/>
    </source>
</evidence>
<feature type="site" description="Interaction with DNA" evidence="10">
    <location>
        <position position="145"/>
    </location>
</feature>
<dbReference type="STRING" id="1798500.A3C21_01635"/>
<dbReference type="EMBL" id="MFLN01000005">
    <property type="protein sequence ID" value="OGG67569.1"/>
    <property type="molecule type" value="Genomic_DNA"/>
</dbReference>
<feature type="site" description="Interaction with DNA" evidence="10">
    <location>
        <position position="152"/>
    </location>
</feature>
<dbReference type="InterPro" id="IPR005733">
    <property type="entry name" value="TopoI_bac-type"/>
</dbReference>
<dbReference type="GO" id="GO:0006265">
    <property type="term" value="P:DNA topological change"/>
    <property type="evidence" value="ECO:0007669"/>
    <property type="project" value="UniProtKB-UniRule"/>
</dbReference>
<dbReference type="InterPro" id="IPR003601">
    <property type="entry name" value="Topo_IA_2"/>
</dbReference>
<reference evidence="14 15" key="1">
    <citation type="journal article" date="2016" name="Nat. Commun.">
        <title>Thousands of microbial genomes shed light on interconnected biogeochemical processes in an aquifer system.</title>
        <authorList>
            <person name="Anantharaman K."/>
            <person name="Brown C.T."/>
            <person name="Hug L.A."/>
            <person name="Sharon I."/>
            <person name="Castelle C.J."/>
            <person name="Probst A.J."/>
            <person name="Thomas B.C."/>
            <person name="Singh A."/>
            <person name="Wilkins M.J."/>
            <person name="Karaoz U."/>
            <person name="Brodie E.L."/>
            <person name="Williams K.H."/>
            <person name="Hubbard S.S."/>
            <person name="Banfield J.F."/>
        </authorList>
    </citation>
    <scope>NUCLEOTIDE SEQUENCE [LARGE SCALE GENOMIC DNA]</scope>
</reference>
<evidence type="ECO:0000256" key="8">
    <source>
        <dbReference type="ARBA" id="ARBA00023125"/>
    </source>
</evidence>
<dbReference type="InterPro" id="IPR034149">
    <property type="entry name" value="TOPRIM_TopoI"/>
</dbReference>
<dbReference type="InterPro" id="IPR013497">
    <property type="entry name" value="Topo_IA_cen"/>
</dbReference>
<evidence type="ECO:0000256" key="2">
    <source>
        <dbReference type="ARBA" id="ARBA00009446"/>
    </source>
</evidence>
<dbReference type="GO" id="GO:0005694">
    <property type="term" value="C:chromosome"/>
    <property type="evidence" value="ECO:0007669"/>
    <property type="project" value="InterPro"/>
</dbReference>
<feature type="active site" description="O-(5'-phospho-DNA)-tyrosine intermediate" evidence="10">
    <location>
        <position position="281"/>
    </location>
</feature>
<dbReference type="PANTHER" id="PTHR42785">
    <property type="entry name" value="DNA TOPOISOMERASE, TYPE IA, CORE"/>
    <property type="match status" value="1"/>
</dbReference>
<feature type="site" description="Interaction with DNA" evidence="10">
    <location>
        <position position="476"/>
    </location>
</feature>
<keyword evidence="7 10" id="KW-0799">Topoisomerase</keyword>
<gene>
    <name evidence="10" type="primary">topA</name>
    <name evidence="14" type="ORF">A3C21_01635</name>
</gene>
<dbReference type="InterPro" id="IPR000380">
    <property type="entry name" value="Topo_IA"/>
</dbReference>
<dbReference type="InterPro" id="IPR013826">
    <property type="entry name" value="Topo_IA_cen_sub3"/>
</dbReference>
<dbReference type="GO" id="GO:0008270">
    <property type="term" value="F:zinc ion binding"/>
    <property type="evidence" value="ECO:0007669"/>
    <property type="project" value="UniProtKB-KW"/>
</dbReference>
<dbReference type="Proteomes" id="UP000178572">
    <property type="component" value="Unassembled WGS sequence"/>
</dbReference>
<evidence type="ECO:0000256" key="10">
    <source>
        <dbReference type="HAMAP-Rule" id="MF_00952"/>
    </source>
</evidence>
<keyword evidence="3" id="KW-0479">Metal-binding</keyword>
<dbReference type="CDD" id="cd03363">
    <property type="entry name" value="TOPRIM_TopoIA_TopoI"/>
    <property type="match status" value="1"/>
</dbReference>
<evidence type="ECO:0000256" key="3">
    <source>
        <dbReference type="ARBA" id="ARBA00022723"/>
    </source>
</evidence>
<comment type="similarity">
    <text evidence="2 10">Belongs to the type IA topoisomerase family.</text>
</comment>
<proteinExistence type="inferred from homology"/>
<evidence type="ECO:0000256" key="6">
    <source>
        <dbReference type="ARBA" id="ARBA00022842"/>
    </source>
</evidence>
<dbReference type="EC" id="5.6.2.1" evidence="10"/>
<dbReference type="SMART" id="SM00493">
    <property type="entry name" value="TOPRIM"/>
    <property type="match status" value="1"/>
</dbReference>
<keyword evidence="5" id="KW-0862">Zinc</keyword>
<comment type="subunit">
    <text evidence="10">Monomer.</text>
</comment>
<feature type="site" description="Interaction with DNA" evidence="10">
    <location>
        <position position="140"/>
    </location>
</feature>
<keyword evidence="8 10" id="KW-0238">DNA-binding</keyword>
<dbReference type="InterPro" id="IPR003602">
    <property type="entry name" value="Topo_IA_DNA-bd_dom"/>
</dbReference>
<dbReference type="SUPFAM" id="SSF56712">
    <property type="entry name" value="Prokaryotic type I DNA topoisomerase"/>
    <property type="match status" value="1"/>
</dbReference>
<dbReference type="InterPro" id="IPR013824">
    <property type="entry name" value="Topo_IA_cen_sub1"/>
</dbReference>
<dbReference type="InterPro" id="IPR006171">
    <property type="entry name" value="TOPRIM_dom"/>
</dbReference>
<feature type="site" description="Interaction with DNA" evidence="10">
    <location>
        <position position="137"/>
    </location>
</feature>
<accession>A0A1F6E1K6</accession>
<dbReference type="SMART" id="SM00436">
    <property type="entry name" value="TOP1Bc"/>
    <property type="match status" value="1"/>
</dbReference>
<dbReference type="SUPFAM" id="SSF57783">
    <property type="entry name" value="Zinc beta-ribbon"/>
    <property type="match status" value="2"/>
</dbReference>
<dbReference type="Gene3D" id="3.30.65.10">
    <property type="entry name" value="Bacterial Topoisomerase I, domain 1"/>
    <property type="match status" value="3"/>
</dbReference>
<comment type="caution">
    <text evidence="14">The sequence shown here is derived from an EMBL/GenBank/DDBJ whole genome shotgun (WGS) entry which is preliminary data.</text>
</comment>
<feature type="site" description="Interaction with DNA" evidence="10">
    <location>
        <position position="283"/>
    </location>
</feature>
<keyword evidence="4" id="KW-0863">Zinc-finger</keyword>
<keyword evidence="9 10" id="KW-0413">Isomerase</keyword>
<evidence type="ECO:0000313" key="15">
    <source>
        <dbReference type="Proteomes" id="UP000178572"/>
    </source>
</evidence>
<dbReference type="InterPro" id="IPR023406">
    <property type="entry name" value="Topo_IA_AS"/>
</dbReference>
<dbReference type="CDD" id="cd00186">
    <property type="entry name" value="TOP1Ac"/>
    <property type="match status" value="1"/>
</dbReference>
<evidence type="ECO:0000256" key="7">
    <source>
        <dbReference type="ARBA" id="ARBA00023029"/>
    </source>
</evidence>
<evidence type="ECO:0000259" key="13">
    <source>
        <dbReference type="PROSITE" id="PS52039"/>
    </source>
</evidence>
<feature type="site" description="Interaction with DNA" evidence="10">
    <location>
        <position position="136"/>
    </location>
</feature>
<dbReference type="Gene3D" id="1.10.460.10">
    <property type="entry name" value="Topoisomerase I, domain 2"/>
    <property type="match status" value="1"/>
</dbReference>
<feature type="domain" description="Toprim" evidence="12">
    <location>
        <begin position="1"/>
        <end position="112"/>
    </location>
</feature>
<dbReference type="PRINTS" id="PR00417">
    <property type="entry name" value="PRTPISMRASEI"/>
</dbReference>
<dbReference type="InterPro" id="IPR013498">
    <property type="entry name" value="Topo_IA_Znf"/>
</dbReference>
<name>A0A1F6E1K6_9BACT</name>
<dbReference type="AlphaFoldDB" id="A0A1F6E1K6"/>
<feature type="region of interest" description="Disordered" evidence="11">
    <location>
        <begin position="320"/>
        <end position="344"/>
    </location>
</feature>
<evidence type="ECO:0000256" key="5">
    <source>
        <dbReference type="ARBA" id="ARBA00022833"/>
    </source>
</evidence>
<dbReference type="Gene3D" id="2.70.20.10">
    <property type="entry name" value="Topoisomerase I, domain 3"/>
    <property type="match status" value="1"/>
</dbReference>
<dbReference type="PROSITE" id="PS50880">
    <property type="entry name" value="TOPRIM"/>
    <property type="match status" value="1"/>
</dbReference>
<dbReference type="HAMAP" id="MF_00952">
    <property type="entry name" value="Topoisom_1_prok"/>
    <property type="match status" value="1"/>
</dbReference>
<dbReference type="NCBIfam" id="TIGR01051">
    <property type="entry name" value="topA_bact"/>
    <property type="match status" value="1"/>
</dbReference>
<dbReference type="InterPro" id="IPR013825">
    <property type="entry name" value="Topo_IA_cen_sub2"/>
</dbReference>
<dbReference type="GO" id="GO:0003677">
    <property type="term" value="F:DNA binding"/>
    <property type="evidence" value="ECO:0007669"/>
    <property type="project" value="UniProtKB-KW"/>
</dbReference>
<dbReference type="SMART" id="SM00437">
    <property type="entry name" value="TOP1Ac"/>
    <property type="match status" value="1"/>
</dbReference>
<feature type="region of interest" description="Interaction with DNA" evidence="10">
    <location>
        <begin position="160"/>
        <end position="165"/>
    </location>
</feature>
<comment type="catalytic activity">
    <reaction evidence="1 10">
        <text>ATP-independent breakage of single-stranded DNA, followed by passage and rejoining.</text>
        <dbReference type="EC" id="5.6.2.1"/>
    </reaction>
</comment>
<organism evidence="14 15">
    <name type="scientific">Candidatus Kaiserbacteria bacterium RIFCSPHIGHO2_02_FULL_59_21</name>
    <dbReference type="NCBI Taxonomy" id="1798500"/>
    <lineage>
        <taxon>Bacteria</taxon>
        <taxon>Candidatus Kaiseribacteriota</taxon>
    </lineage>
</organism>
<dbReference type="Pfam" id="PF01751">
    <property type="entry name" value="Toprim"/>
    <property type="match status" value="1"/>
</dbReference>
<sequence length="735" mass="81578">MKLVIVESPAKAKTIEKYLGKGFTVRASVGHIRDLPKSNKDAVDIEGGFIPRYQLVKEKQKIIDGLHEEAEKAGEVILATDPDREGEAIAWHLAETIGLKNPKRIVFNEITEHAIQEAMQNPRGIDNELVKAQEARRVLDRLFGYDLSGLIWKKVRYGLSAGRVQSPALRILMEREREIRAFVPEKFWVISAELKTKKNEMFTATCSEEPKDEKEAERILEAAKKGSWAVASVEESEAARAARAPFTTSTLQQAASTRLGFSPSRTMRAAQKLYEAGHITYMRTDSTNLAKEAIGEIAEAVRSEFGERYHQARVFKTKAKSAQEAHEAVRPTSAKKRSAGSTDDQKRLYELIRARALASQMADARVMRAKITANPEADASRRNGAGISSVPDFVANGSRVVFDGWLKADPAARGEDVSLPSVSKDEPLALAEARSEGKETQPPSRYSEAGLVKELEKRGIGRPSTYASIISTLESRGYVEKQGRTLIPTHTGDVVSSFLEEHFKDYISDTFTAEMENELDEIAEGAREYEKTLKDFYTPFTRAVKSKNKIEKITNMGDAPAEFPCPLCKGPMVYKLSRTGRFMSCADFPKCLGARKEDGSEIAPPKEIGEACAQCKDGQLIEREGRFGRFIACSNYPKCKFVKQDPAETARTKTGVPCPVCKTGEMVERRGRFGPFFSCSNYPACKNAIKARPTGRLCPECDSLMMQGTKTIPERCSNKSCPNHNPHKKEKVASH</sequence>
<dbReference type="PROSITE" id="PS00396">
    <property type="entry name" value="TOPO_IA_1"/>
    <property type="match status" value="1"/>
</dbReference>
<evidence type="ECO:0000313" key="14">
    <source>
        <dbReference type="EMBL" id="OGG67569.1"/>
    </source>
</evidence>
<comment type="function">
    <text evidence="10">Releases the supercoiling and torsional tension of DNA, which is introduced during the DNA replication and transcription, by transiently cleaving and rejoining one strand of the DNA duplex. Introduces a single-strand break via transesterification at a target site in duplex DNA. The scissile phosphodiester is attacked by the catalytic tyrosine of the enzyme, resulting in the formation of a DNA-(5'-phosphotyrosyl)-enzyme intermediate and the expulsion of a 3'-OH DNA strand. The free DNA strand then undergoes passage around the unbroken strand, thus removing DNA supercoils. Finally, in the religation step, the DNA 3'-OH attacks the covalent intermediate to expel the active-site tyrosine and restore the DNA phosphodiester backbone.</text>
</comment>
<dbReference type="PROSITE" id="PS52039">
    <property type="entry name" value="TOPO_IA_2"/>
    <property type="match status" value="1"/>
</dbReference>
<protein>
    <recommendedName>
        <fullName evidence="10">DNA topoisomerase 1</fullName>
        <ecNumber evidence="10">5.6.2.1</ecNumber>
    </recommendedName>
    <alternativeName>
        <fullName evidence="10">DNA topoisomerase I</fullName>
    </alternativeName>
</protein>
<dbReference type="GO" id="GO:0003917">
    <property type="term" value="F:DNA topoisomerase type I (single strand cut, ATP-independent) activity"/>
    <property type="evidence" value="ECO:0007669"/>
    <property type="project" value="UniProtKB-UniRule"/>
</dbReference>
<dbReference type="InterPro" id="IPR028612">
    <property type="entry name" value="Topoisom_1_IA"/>
</dbReference>
<dbReference type="Gene3D" id="1.10.290.10">
    <property type="entry name" value="Topoisomerase I, domain 4"/>
    <property type="match status" value="1"/>
</dbReference>
<feature type="domain" description="Topo IA-type catalytic" evidence="13">
    <location>
        <begin position="126"/>
        <end position="544"/>
    </location>
</feature>
<evidence type="ECO:0000259" key="12">
    <source>
        <dbReference type="PROSITE" id="PS50880"/>
    </source>
</evidence>
<dbReference type="Pfam" id="PF01131">
    <property type="entry name" value="Topoisom_bac"/>
    <property type="match status" value="1"/>
</dbReference>
<evidence type="ECO:0000256" key="9">
    <source>
        <dbReference type="ARBA" id="ARBA00023235"/>
    </source>
</evidence>
<keyword evidence="6" id="KW-0460">Magnesium</keyword>
<feature type="site" description="Interaction with DNA" evidence="10">
    <location>
        <position position="31"/>
    </location>
</feature>
<dbReference type="PANTHER" id="PTHR42785:SF1">
    <property type="entry name" value="DNA TOPOISOMERASE"/>
    <property type="match status" value="1"/>
</dbReference>